<evidence type="ECO:0000256" key="1">
    <source>
        <dbReference type="SAM" id="MobiDB-lite"/>
    </source>
</evidence>
<organism evidence="2 3">
    <name type="scientific">Smittium megazygosporum</name>
    <dbReference type="NCBI Taxonomy" id="133381"/>
    <lineage>
        <taxon>Eukaryota</taxon>
        <taxon>Fungi</taxon>
        <taxon>Fungi incertae sedis</taxon>
        <taxon>Zoopagomycota</taxon>
        <taxon>Kickxellomycotina</taxon>
        <taxon>Harpellomycetes</taxon>
        <taxon>Harpellales</taxon>
        <taxon>Legeriomycetaceae</taxon>
        <taxon>Smittium</taxon>
    </lineage>
</organism>
<feature type="region of interest" description="Disordered" evidence="1">
    <location>
        <begin position="579"/>
        <end position="602"/>
    </location>
</feature>
<reference evidence="2 3" key="1">
    <citation type="journal article" date="2018" name="MBio">
        <title>Comparative Genomics Reveals the Core Gene Toolbox for the Fungus-Insect Symbiosis.</title>
        <authorList>
            <person name="Wang Y."/>
            <person name="Stata M."/>
            <person name="Wang W."/>
            <person name="Stajich J.E."/>
            <person name="White M.M."/>
            <person name="Moncalvo J.M."/>
        </authorList>
    </citation>
    <scope>NUCLEOTIDE SEQUENCE [LARGE SCALE GENOMIC DNA]</scope>
    <source>
        <strain evidence="2 3">SC-DP-2</strain>
    </source>
</reference>
<feature type="compositionally biased region" description="Basic and acidic residues" evidence="1">
    <location>
        <begin position="583"/>
        <end position="602"/>
    </location>
</feature>
<feature type="compositionally biased region" description="Polar residues" evidence="1">
    <location>
        <begin position="176"/>
        <end position="187"/>
    </location>
</feature>
<protein>
    <submittedName>
        <fullName evidence="2">Uncharacterized protein</fullName>
    </submittedName>
</protein>
<sequence>MIVQNLANIPSEKQNSFIEYKVKLRKFFKPKQPNICEYDFQQSATPERDTDRTVEHNFSCLRSRTKSLGTPISINNQLCSANQNKYSKDRGYNASTQQKGSIGPRYGHVSYYGFETYIKQDSSNENINSSPGNKKTKYRRASKLLRKISSTLLNQKSADSFNGDSVDPGNRYSKPNAEQRSQSSPSFFTKKISRKLSRSSLSTEMFSNGGNVDEDSSDSSNSETKFNSILPSRTRSLGYANMLKNDGEPCADGTIKSTESNPFVLKSLEFDDNDISVNFENISFDTNPRKVLSPQPKHLNNGLETTENMAKAENDTRSICSTSTAEIDSSVIDIYGPAKRFITNPGNVFVLNSPRSNVKKMTTPHPYVNRGPNMRNYSILSQVSSKQSSDETLVSYGNSLDKTRESSGNDKSIALSASHDYVNSFTDKNKFKINLPSHIEEPLEIEDVLQSVFSSIAPNNSAPNSKNQYTANGDSNRLNLKECTDLCLINESYKHNLNTNNITTYANDVAASATVNFQKSASSNSFSSFAFTDSAESDLEMQTEKQFQKNKDFKSMIDKKGLATLIELESDLDLNDGPSFLTKSERSIPENSKTRENESKDSLARNYQYSSEFLDDDLNIIRKSLDADRIRTEDPETIPKGNTESLITSEVYDTKTRLTCVTENVEMNYQITKNHTEKNKTEKVPKLQNGFSPKKAKCRVFKNLNFRFNETVVVYETFNEEQYDRTGNPLMKITPEIAYEIKRELNEFKFYEMPVHKDSVVNTHYII</sequence>
<proteinExistence type="predicted"/>
<evidence type="ECO:0000313" key="2">
    <source>
        <dbReference type="EMBL" id="PVV02442.1"/>
    </source>
</evidence>
<gene>
    <name evidence="2" type="ORF">BB560_003103</name>
</gene>
<dbReference type="EMBL" id="MBFS01000461">
    <property type="protein sequence ID" value="PVV02442.1"/>
    <property type="molecule type" value="Genomic_DNA"/>
</dbReference>
<dbReference type="STRING" id="133381.A0A2T9ZD01"/>
<keyword evidence="3" id="KW-1185">Reference proteome</keyword>
<feature type="region of interest" description="Disordered" evidence="1">
    <location>
        <begin position="156"/>
        <end position="229"/>
    </location>
</feature>
<name>A0A2T9ZD01_9FUNG</name>
<comment type="caution">
    <text evidence="2">The sequence shown here is derived from an EMBL/GenBank/DDBJ whole genome shotgun (WGS) entry which is preliminary data.</text>
</comment>
<feature type="compositionally biased region" description="Low complexity" evidence="1">
    <location>
        <begin position="198"/>
        <end position="211"/>
    </location>
</feature>
<dbReference type="Proteomes" id="UP000245609">
    <property type="component" value="Unassembled WGS sequence"/>
</dbReference>
<dbReference type="OrthoDB" id="5563016at2759"/>
<evidence type="ECO:0000313" key="3">
    <source>
        <dbReference type="Proteomes" id="UP000245609"/>
    </source>
</evidence>
<dbReference type="AlphaFoldDB" id="A0A2T9ZD01"/>
<accession>A0A2T9ZD01</accession>